<proteinExistence type="predicted"/>
<name>A0A699HEA4_TANCI</name>
<sequence>MEALHVVAEDAINVGLYHGVQKLLQNQADDLERVVSRDEIRLAVWNCGDNKSPGPDGYSFEFLKKYWDLIGSDLCEVLDAKFVSDFRPISLIGCVYKVITKVLANRLMEVISDLVSDTQSAFVSGRQILDGPFILDELLQWCKRRNKQTMFFKVDFAKAYDSIRWDYLIDVLGSFGFGPVWCNWIRGSLTSAKASILVNGSPTNEFSLHCGLKQGDPLAPYLFILVMESLHLSICHLVDNGLFSGIQLPGSVTISHLFYADDAMFIGEWSEENLKVILNALKCFFLASGVTIGDRMTRIKAWENVIVKLRSRLSKWKVKTLSIGGRLTLLKSVLGASPIYSMSIFKVPYGVLKIMEAIRSMFFNGIGQDDSKITWIAWNKVLASKKRGGLGVSSFFALNRALLLKWVWRFISQDGSLWSCVIRAIYGPKIDAHKTHTSSNWCAIVGELYSLKDKGFDFWSHCKKRIGNGLDTSFWYDCWIDDSALHIKFPRLFALELDKDISVAGKMNSQIGGIVTCLEMVNFGLRSCGIS</sequence>
<dbReference type="PANTHER" id="PTHR33116">
    <property type="entry name" value="REVERSE TRANSCRIPTASE ZINC-BINDING DOMAIN-CONTAINING PROTEIN-RELATED-RELATED"/>
    <property type="match status" value="1"/>
</dbReference>
<dbReference type="PANTHER" id="PTHR33116:SF79">
    <property type="entry name" value="REVERSE TRANSCRIPTASE DOMAIN, ZINC FINGER, CCHC-TYPE-RELATED"/>
    <property type="match status" value="1"/>
</dbReference>
<dbReference type="InterPro" id="IPR000477">
    <property type="entry name" value="RT_dom"/>
</dbReference>
<comment type="caution">
    <text evidence="2">The sequence shown here is derived from an EMBL/GenBank/DDBJ whole genome shotgun (WGS) entry which is preliminary data.</text>
</comment>
<dbReference type="GO" id="GO:0003964">
    <property type="term" value="F:RNA-directed DNA polymerase activity"/>
    <property type="evidence" value="ECO:0007669"/>
    <property type="project" value="UniProtKB-KW"/>
</dbReference>
<dbReference type="CDD" id="cd01650">
    <property type="entry name" value="RT_nLTR_like"/>
    <property type="match status" value="1"/>
</dbReference>
<evidence type="ECO:0000259" key="1">
    <source>
        <dbReference type="PROSITE" id="PS50878"/>
    </source>
</evidence>
<keyword evidence="2" id="KW-0808">Transferase</keyword>
<organism evidence="2">
    <name type="scientific">Tanacetum cinerariifolium</name>
    <name type="common">Dalmatian daisy</name>
    <name type="synonym">Chrysanthemum cinerariifolium</name>
    <dbReference type="NCBI Taxonomy" id="118510"/>
    <lineage>
        <taxon>Eukaryota</taxon>
        <taxon>Viridiplantae</taxon>
        <taxon>Streptophyta</taxon>
        <taxon>Embryophyta</taxon>
        <taxon>Tracheophyta</taxon>
        <taxon>Spermatophyta</taxon>
        <taxon>Magnoliopsida</taxon>
        <taxon>eudicotyledons</taxon>
        <taxon>Gunneridae</taxon>
        <taxon>Pentapetalae</taxon>
        <taxon>asterids</taxon>
        <taxon>campanulids</taxon>
        <taxon>Asterales</taxon>
        <taxon>Asteraceae</taxon>
        <taxon>Asteroideae</taxon>
        <taxon>Anthemideae</taxon>
        <taxon>Anthemidinae</taxon>
        <taxon>Tanacetum</taxon>
    </lineage>
</organism>
<dbReference type="PROSITE" id="PS50878">
    <property type="entry name" value="RT_POL"/>
    <property type="match status" value="1"/>
</dbReference>
<accession>A0A699HEA4</accession>
<protein>
    <submittedName>
        <fullName evidence="2">RNA-directed DNA polymerase, eukaryota</fullName>
    </submittedName>
</protein>
<reference evidence="2" key="1">
    <citation type="journal article" date="2019" name="Sci. Rep.">
        <title>Draft genome of Tanacetum cinerariifolium, the natural source of mosquito coil.</title>
        <authorList>
            <person name="Yamashiro T."/>
            <person name="Shiraishi A."/>
            <person name="Satake H."/>
            <person name="Nakayama K."/>
        </authorList>
    </citation>
    <scope>NUCLEOTIDE SEQUENCE</scope>
</reference>
<evidence type="ECO:0000313" key="2">
    <source>
        <dbReference type="EMBL" id="GEX58610.1"/>
    </source>
</evidence>
<dbReference type="EMBL" id="BKCJ010117225">
    <property type="protein sequence ID" value="GEX58610.1"/>
    <property type="molecule type" value="Genomic_DNA"/>
</dbReference>
<gene>
    <name evidence="2" type="ORF">Tci_330585</name>
</gene>
<dbReference type="AlphaFoldDB" id="A0A699HEA4"/>
<dbReference type="Pfam" id="PF00078">
    <property type="entry name" value="RVT_1"/>
    <property type="match status" value="1"/>
</dbReference>
<keyword evidence="2" id="KW-0695">RNA-directed DNA polymerase</keyword>
<feature type="domain" description="Reverse transcriptase" evidence="1">
    <location>
        <begin position="80"/>
        <end position="321"/>
    </location>
</feature>
<dbReference type="SUPFAM" id="SSF56672">
    <property type="entry name" value="DNA/RNA polymerases"/>
    <property type="match status" value="1"/>
</dbReference>
<dbReference type="InterPro" id="IPR043502">
    <property type="entry name" value="DNA/RNA_pol_sf"/>
</dbReference>
<keyword evidence="2" id="KW-0548">Nucleotidyltransferase</keyword>